<evidence type="ECO:0000256" key="7">
    <source>
        <dbReference type="ARBA" id="ARBA00022989"/>
    </source>
</evidence>
<sequence>MDLSGKSSSNPYISQFSIFSGMPAFSAPNKRSVFLVLLVAIACCGLNAYVVKKAQSNYKDVFDANKTDTQWKEFQIKFDNVQRTYKMAVFPSDDNICENARLLVIVPTRPTSFGIRSAIRQSWAKDLPPGVIVKFVVGFPTDPNFLYMLLLEQELYEDLMLNNIEDTYENLYLKVHSAFSWQQTFCKEVDYILKADDDTIVDLERLLYWIDNKMASIKQDQSSLIFGRIEKWGWPIRSPGRKWYVPRSLFPRRYYPPFAYGPMYLLTKEAVSDILDNSSQVKAFPNEDVLYTGVIAEKAGIARMDISEHFRGNRKLHNACQKQSSVPSLVSLYGFSNATEFTPYYQALHALECR</sequence>
<evidence type="ECO:0000256" key="6">
    <source>
        <dbReference type="ARBA" id="ARBA00022968"/>
    </source>
</evidence>
<dbReference type="PANTHER" id="PTHR11214:SF314">
    <property type="entry name" value="HEXOSYLTRANSFERASE"/>
    <property type="match status" value="1"/>
</dbReference>
<evidence type="ECO:0000313" key="12">
    <source>
        <dbReference type="Proteomes" id="UP001201812"/>
    </source>
</evidence>
<evidence type="ECO:0000256" key="5">
    <source>
        <dbReference type="ARBA" id="ARBA00022692"/>
    </source>
</evidence>
<dbReference type="EMBL" id="JAKKPZ010000246">
    <property type="protein sequence ID" value="KAI1697870.1"/>
    <property type="molecule type" value="Genomic_DNA"/>
</dbReference>
<keyword evidence="5 10" id="KW-0812">Transmembrane</keyword>
<name>A0AAD4MPW7_9BILA</name>
<dbReference type="EC" id="2.4.1.-" evidence="10"/>
<keyword evidence="3 10" id="KW-0328">Glycosyltransferase</keyword>
<protein>
    <recommendedName>
        <fullName evidence="10">Hexosyltransferase</fullName>
        <ecNumber evidence="10">2.4.1.-</ecNumber>
    </recommendedName>
</protein>
<keyword evidence="9 10" id="KW-0472">Membrane</keyword>
<reference evidence="11" key="1">
    <citation type="submission" date="2022-01" db="EMBL/GenBank/DDBJ databases">
        <title>Genome Sequence Resource for Two Populations of Ditylenchus destructor, the Migratory Endoparasitic Phytonematode.</title>
        <authorList>
            <person name="Zhang H."/>
            <person name="Lin R."/>
            <person name="Xie B."/>
        </authorList>
    </citation>
    <scope>NUCLEOTIDE SEQUENCE</scope>
    <source>
        <strain evidence="11">BazhouSP</strain>
    </source>
</reference>
<comment type="subcellular location">
    <subcellularLocation>
        <location evidence="1 10">Golgi apparatus membrane</location>
        <topology evidence="1 10">Single-pass type II membrane protein</topology>
    </subcellularLocation>
</comment>
<comment type="similarity">
    <text evidence="2 10">Belongs to the glycosyltransferase 31 family.</text>
</comment>
<dbReference type="Proteomes" id="UP001201812">
    <property type="component" value="Unassembled WGS sequence"/>
</dbReference>
<proteinExistence type="inferred from homology"/>
<keyword evidence="8 10" id="KW-0333">Golgi apparatus</keyword>
<dbReference type="GO" id="GO:0000139">
    <property type="term" value="C:Golgi membrane"/>
    <property type="evidence" value="ECO:0007669"/>
    <property type="project" value="UniProtKB-SubCell"/>
</dbReference>
<accession>A0AAD4MPW7</accession>
<dbReference type="AlphaFoldDB" id="A0AAD4MPW7"/>
<dbReference type="Gene3D" id="3.90.550.50">
    <property type="match status" value="1"/>
</dbReference>
<comment type="caution">
    <text evidence="11">The sequence shown here is derived from an EMBL/GenBank/DDBJ whole genome shotgun (WGS) entry which is preliminary data.</text>
</comment>
<keyword evidence="6 10" id="KW-0735">Signal-anchor</keyword>
<evidence type="ECO:0000256" key="8">
    <source>
        <dbReference type="ARBA" id="ARBA00023034"/>
    </source>
</evidence>
<evidence type="ECO:0000256" key="3">
    <source>
        <dbReference type="ARBA" id="ARBA00022676"/>
    </source>
</evidence>
<keyword evidence="12" id="KW-1185">Reference proteome</keyword>
<keyword evidence="7 10" id="KW-1133">Transmembrane helix</keyword>
<evidence type="ECO:0000256" key="4">
    <source>
        <dbReference type="ARBA" id="ARBA00022679"/>
    </source>
</evidence>
<dbReference type="GO" id="GO:0006493">
    <property type="term" value="P:protein O-linked glycosylation"/>
    <property type="evidence" value="ECO:0007669"/>
    <property type="project" value="TreeGrafter"/>
</dbReference>
<dbReference type="GO" id="GO:0016758">
    <property type="term" value="F:hexosyltransferase activity"/>
    <property type="evidence" value="ECO:0007669"/>
    <property type="project" value="InterPro"/>
</dbReference>
<feature type="transmembrane region" description="Helical" evidence="10">
    <location>
        <begin position="32"/>
        <end position="51"/>
    </location>
</feature>
<evidence type="ECO:0000256" key="2">
    <source>
        <dbReference type="ARBA" id="ARBA00008661"/>
    </source>
</evidence>
<organism evidence="11 12">
    <name type="scientific">Ditylenchus destructor</name>
    <dbReference type="NCBI Taxonomy" id="166010"/>
    <lineage>
        <taxon>Eukaryota</taxon>
        <taxon>Metazoa</taxon>
        <taxon>Ecdysozoa</taxon>
        <taxon>Nematoda</taxon>
        <taxon>Chromadorea</taxon>
        <taxon>Rhabditida</taxon>
        <taxon>Tylenchina</taxon>
        <taxon>Tylenchomorpha</taxon>
        <taxon>Sphaerularioidea</taxon>
        <taxon>Anguinidae</taxon>
        <taxon>Anguininae</taxon>
        <taxon>Ditylenchus</taxon>
    </lineage>
</organism>
<evidence type="ECO:0000256" key="1">
    <source>
        <dbReference type="ARBA" id="ARBA00004323"/>
    </source>
</evidence>
<dbReference type="Pfam" id="PF01762">
    <property type="entry name" value="Galactosyl_T"/>
    <property type="match status" value="1"/>
</dbReference>
<dbReference type="PANTHER" id="PTHR11214">
    <property type="entry name" value="BETA-1,3-N-ACETYLGLUCOSAMINYLTRANSFERASE"/>
    <property type="match status" value="1"/>
</dbReference>
<dbReference type="InterPro" id="IPR002659">
    <property type="entry name" value="Glyco_trans_31"/>
</dbReference>
<evidence type="ECO:0000256" key="10">
    <source>
        <dbReference type="RuleBase" id="RU363063"/>
    </source>
</evidence>
<evidence type="ECO:0000256" key="9">
    <source>
        <dbReference type="ARBA" id="ARBA00023136"/>
    </source>
</evidence>
<keyword evidence="4" id="KW-0808">Transferase</keyword>
<evidence type="ECO:0000313" key="11">
    <source>
        <dbReference type="EMBL" id="KAI1697870.1"/>
    </source>
</evidence>
<gene>
    <name evidence="11" type="ORF">DdX_18234</name>
</gene>